<dbReference type="RefSeq" id="WP_213238195.1">
    <property type="nucleotide sequence ID" value="NZ_JAHBCL010000037.1"/>
</dbReference>
<dbReference type="CDD" id="cd01949">
    <property type="entry name" value="GGDEF"/>
    <property type="match status" value="1"/>
</dbReference>
<feature type="transmembrane region" description="Helical" evidence="8">
    <location>
        <begin position="117"/>
        <end position="138"/>
    </location>
</feature>
<dbReference type="InterPro" id="IPR024041">
    <property type="entry name" value="NH4_transpt_AmtB-like_dom"/>
</dbReference>
<comment type="caution">
    <text evidence="11">The sequence shown here is derived from an EMBL/GenBank/DDBJ whole genome shotgun (WGS) entry which is preliminary data.</text>
</comment>
<keyword evidence="12" id="KW-1185">Reference proteome</keyword>
<feature type="transmembrane region" description="Helical" evidence="8">
    <location>
        <begin position="229"/>
        <end position="252"/>
    </location>
</feature>
<dbReference type="Proteomes" id="UP000746471">
    <property type="component" value="Unassembled WGS sequence"/>
</dbReference>
<dbReference type="InterPro" id="IPR000160">
    <property type="entry name" value="GGDEF_dom"/>
</dbReference>
<feature type="transmembrane region" description="Helical" evidence="8">
    <location>
        <begin position="200"/>
        <end position="217"/>
    </location>
</feature>
<dbReference type="InterPro" id="IPR029787">
    <property type="entry name" value="Nucleotide_cyclase"/>
</dbReference>
<evidence type="ECO:0000256" key="6">
    <source>
        <dbReference type="ARBA" id="ARBA00023136"/>
    </source>
</evidence>
<evidence type="ECO:0000259" key="9">
    <source>
        <dbReference type="PROSITE" id="PS50885"/>
    </source>
</evidence>
<feature type="transmembrane region" description="Helical" evidence="8">
    <location>
        <begin position="352"/>
        <end position="374"/>
    </location>
</feature>
<dbReference type="Gene3D" id="3.30.70.270">
    <property type="match status" value="1"/>
</dbReference>
<feature type="transmembrane region" description="Helical" evidence="8">
    <location>
        <begin position="318"/>
        <end position="340"/>
    </location>
</feature>
<evidence type="ECO:0000256" key="7">
    <source>
        <dbReference type="ARBA" id="ARBA00023177"/>
    </source>
</evidence>
<dbReference type="PANTHER" id="PTHR11730">
    <property type="entry name" value="AMMONIUM TRANSPORTER"/>
    <property type="match status" value="1"/>
</dbReference>
<dbReference type="PROSITE" id="PS50887">
    <property type="entry name" value="GGDEF"/>
    <property type="match status" value="1"/>
</dbReference>
<dbReference type="InterPro" id="IPR043128">
    <property type="entry name" value="Rev_trsase/Diguanyl_cyclase"/>
</dbReference>
<keyword evidence="6 8" id="KW-0472">Membrane</keyword>
<dbReference type="PROSITE" id="PS50885">
    <property type="entry name" value="HAMP"/>
    <property type="match status" value="1"/>
</dbReference>
<comment type="subcellular location">
    <subcellularLocation>
        <location evidence="8">Cell membrane</location>
        <topology evidence="8">Multi-pass membrane protein</topology>
    </subcellularLocation>
    <subcellularLocation>
        <location evidence="1">Membrane</location>
        <topology evidence="1">Multi-pass membrane protein</topology>
    </subcellularLocation>
</comment>
<dbReference type="SUPFAM" id="SSF111352">
    <property type="entry name" value="Ammonium transporter"/>
    <property type="match status" value="1"/>
</dbReference>
<gene>
    <name evidence="11" type="primary">amt</name>
    <name evidence="11" type="ORF">KHM83_16725</name>
</gene>
<feature type="domain" description="HAMP" evidence="9">
    <location>
        <begin position="399"/>
        <end position="454"/>
    </location>
</feature>
<dbReference type="SUPFAM" id="SSF55073">
    <property type="entry name" value="Nucleotide cyclase"/>
    <property type="match status" value="1"/>
</dbReference>
<dbReference type="Gene3D" id="1.10.3430.10">
    <property type="entry name" value="Ammonium transporter AmtB like domains"/>
    <property type="match status" value="1"/>
</dbReference>
<dbReference type="EMBL" id="JAHBCL010000037">
    <property type="protein sequence ID" value="MBS7528336.1"/>
    <property type="molecule type" value="Genomic_DNA"/>
</dbReference>
<name>A0ABS5PV54_9FIRM</name>
<evidence type="ECO:0000256" key="4">
    <source>
        <dbReference type="ARBA" id="ARBA00022692"/>
    </source>
</evidence>
<feature type="transmembrane region" description="Helical" evidence="8">
    <location>
        <begin position="48"/>
        <end position="68"/>
    </location>
</feature>
<accession>A0ABS5PV54</accession>
<dbReference type="SMART" id="SM00267">
    <property type="entry name" value="GGDEF"/>
    <property type="match status" value="1"/>
</dbReference>
<feature type="transmembrane region" description="Helical" evidence="8">
    <location>
        <begin position="158"/>
        <end position="179"/>
    </location>
</feature>
<feature type="transmembrane region" description="Helical" evidence="8">
    <location>
        <begin position="6"/>
        <end position="27"/>
    </location>
</feature>
<protein>
    <recommendedName>
        <fullName evidence="8">Ammonium transporter</fullName>
    </recommendedName>
</protein>
<dbReference type="InterPro" id="IPR003660">
    <property type="entry name" value="HAMP_dom"/>
</dbReference>
<dbReference type="Pfam" id="PF00909">
    <property type="entry name" value="Ammonium_transp"/>
    <property type="match status" value="1"/>
</dbReference>
<organism evidence="11 12">
    <name type="scientific">Fusibacter paucivorans</name>
    <dbReference type="NCBI Taxonomy" id="76009"/>
    <lineage>
        <taxon>Bacteria</taxon>
        <taxon>Bacillati</taxon>
        <taxon>Bacillota</taxon>
        <taxon>Clostridia</taxon>
        <taxon>Eubacteriales</taxon>
        <taxon>Eubacteriales Family XII. Incertae Sedis</taxon>
        <taxon>Fusibacter</taxon>
    </lineage>
</organism>
<proteinExistence type="inferred from homology"/>
<keyword evidence="3 8" id="KW-0813">Transport</keyword>
<dbReference type="Pfam" id="PF00990">
    <property type="entry name" value="GGDEF"/>
    <property type="match status" value="1"/>
</dbReference>
<dbReference type="InterPro" id="IPR001905">
    <property type="entry name" value="Ammonium_transpt"/>
</dbReference>
<evidence type="ECO:0000256" key="5">
    <source>
        <dbReference type="ARBA" id="ARBA00022989"/>
    </source>
</evidence>
<reference evidence="11 12" key="1">
    <citation type="submission" date="2021-05" db="EMBL/GenBank/DDBJ databases">
        <title>Fusibacter ferrireducens sp. nov., an anaerobic, sulfur- and Fe-reducing bacterium isolated from the mangrove sediment.</title>
        <authorList>
            <person name="Qiu D."/>
        </authorList>
    </citation>
    <scope>NUCLEOTIDE SEQUENCE [LARGE SCALE GENOMIC DNA]</scope>
    <source>
        <strain evidence="11 12">DSM 12116</strain>
    </source>
</reference>
<comment type="similarity">
    <text evidence="2 8">Belongs to the ammonia transporter channel (TC 1.A.11.2) family.</text>
</comment>
<evidence type="ECO:0000313" key="12">
    <source>
        <dbReference type="Proteomes" id="UP000746471"/>
    </source>
</evidence>
<feature type="transmembrane region" description="Helical" evidence="8">
    <location>
        <begin position="288"/>
        <end position="306"/>
    </location>
</feature>
<keyword evidence="4 8" id="KW-0812">Transmembrane</keyword>
<evidence type="ECO:0000256" key="3">
    <source>
        <dbReference type="ARBA" id="ARBA00022448"/>
    </source>
</evidence>
<dbReference type="PROSITE" id="PS01219">
    <property type="entry name" value="AMMONIUM_TRANSP"/>
    <property type="match status" value="1"/>
</dbReference>
<evidence type="ECO:0000259" key="10">
    <source>
        <dbReference type="PROSITE" id="PS50887"/>
    </source>
</evidence>
<evidence type="ECO:0000256" key="1">
    <source>
        <dbReference type="ARBA" id="ARBA00004141"/>
    </source>
</evidence>
<dbReference type="NCBIfam" id="TIGR00254">
    <property type="entry name" value="GGDEF"/>
    <property type="match status" value="1"/>
</dbReference>
<dbReference type="PANTHER" id="PTHR11730:SF6">
    <property type="entry name" value="AMMONIUM TRANSPORTER"/>
    <property type="match status" value="1"/>
</dbReference>
<dbReference type="NCBIfam" id="TIGR00836">
    <property type="entry name" value="amt"/>
    <property type="match status" value="1"/>
</dbReference>
<keyword evidence="7 8" id="KW-0924">Ammonia transport</keyword>
<feature type="domain" description="GGDEF" evidence="10">
    <location>
        <begin position="497"/>
        <end position="624"/>
    </location>
</feature>
<evidence type="ECO:0000313" key="11">
    <source>
        <dbReference type="EMBL" id="MBS7528336.1"/>
    </source>
</evidence>
<evidence type="ECO:0000256" key="8">
    <source>
        <dbReference type="RuleBase" id="RU362002"/>
    </source>
</evidence>
<feature type="transmembrane region" description="Helical" evidence="8">
    <location>
        <begin position="264"/>
        <end position="282"/>
    </location>
</feature>
<dbReference type="InterPro" id="IPR029020">
    <property type="entry name" value="Ammonium/urea_transptr"/>
</dbReference>
<sequence length="624" mass="69440">MKNIGDYLWVIISAMIVFLMQPGFMALETGLTRAKNSINVAIKNMSDFILSIAAFWFFGFGLMFGKSFHGIFGATDFFVHFQADDWKAAFFIFQAVFVGTAATIDSGAVAERAKFSTYLLMSFITSSFIYPIFGHWAWGNFFYESNHGWLQSLGFLDFAGSTVVHSIGAWVALSGVIIIGPRCGRFTADGKANKIRGHNLVFAYFGVFILFFAWFGFNAGSTLTATTKIAIILTNTMISASFGGITGLFVSWKFSENHLPEPESIINGILGGLVGITAGCYYVNEFGALAIGVLSGFIVYFGTLLLEKVKLDDAVGAIPVHGFCGIWGTVATGIFIKNSFLIEFGVTRMHQIVVQFIGVAAAFFWSFGLSYVLMKIINHYVPMRVSLSHEEIGLNIAEHGASSSLLELSNSVRKIIENRNFKNADKIEVEYGTEIGELSNYFNSMVDDLREKEAAAEEALKSLHHMATTDGLTQILNRKSITETLDKEIARAQRYEHKLSILMFDIDFFKKVNDQFGHQIGDKVLIDISKNVSQTIRKSDYIGRYGGEEFLVIMPETELGNAYILASRIRENIERIKWDFGEDYCITISGGVVENYGEDINRMINRADSLLYYAKDSGRNKIAK</sequence>
<dbReference type="InterPro" id="IPR018047">
    <property type="entry name" value="Ammonium_transpt_CS"/>
</dbReference>
<keyword evidence="5 8" id="KW-1133">Transmembrane helix</keyword>
<evidence type="ECO:0000256" key="2">
    <source>
        <dbReference type="ARBA" id="ARBA00005887"/>
    </source>
</evidence>
<feature type="transmembrane region" description="Helical" evidence="8">
    <location>
        <begin position="88"/>
        <end position="110"/>
    </location>
</feature>